<name>A0A371PIS5_9BACL</name>
<comment type="caution">
    <text evidence="1">The sequence shown here is derived from an EMBL/GenBank/DDBJ whole genome shotgun (WGS) entry which is preliminary data.</text>
</comment>
<dbReference type="InterPro" id="IPR023198">
    <property type="entry name" value="PGP-like_dom2"/>
</dbReference>
<dbReference type="InterPro" id="IPR051828">
    <property type="entry name" value="HAD-like_hydrolase_domain"/>
</dbReference>
<keyword evidence="2" id="KW-1185">Reference proteome</keyword>
<accession>A0A371PIS5</accession>
<proteinExistence type="predicted"/>
<evidence type="ECO:0000313" key="1">
    <source>
        <dbReference type="EMBL" id="REK76043.1"/>
    </source>
</evidence>
<dbReference type="GO" id="GO:0016787">
    <property type="term" value="F:hydrolase activity"/>
    <property type="evidence" value="ECO:0007669"/>
    <property type="project" value="UniProtKB-KW"/>
</dbReference>
<dbReference type="InterPro" id="IPR036412">
    <property type="entry name" value="HAD-like_sf"/>
</dbReference>
<dbReference type="SFLD" id="SFLDS00003">
    <property type="entry name" value="Haloacid_Dehalogenase"/>
    <property type="match status" value="1"/>
</dbReference>
<dbReference type="CDD" id="cd16415">
    <property type="entry name" value="HAD_dREG-2_like"/>
    <property type="match status" value="1"/>
</dbReference>
<dbReference type="AlphaFoldDB" id="A0A371PIS5"/>
<dbReference type="NCBIfam" id="TIGR01549">
    <property type="entry name" value="HAD-SF-IA-v1"/>
    <property type="match status" value="1"/>
</dbReference>
<gene>
    <name evidence="1" type="ORF">DX130_02975</name>
</gene>
<dbReference type="InterPro" id="IPR041492">
    <property type="entry name" value="HAD_2"/>
</dbReference>
<dbReference type="PANTHER" id="PTHR46191:SF2">
    <property type="entry name" value="HALOACID DEHALOGENASE-LIKE HYDROLASE DOMAIN-CONTAINING PROTEIN 3"/>
    <property type="match status" value="1"/>
</dbReference>
<dbReference type="SFLD" id="SFLDG01129">
    <property type="entry name" value="C1.5:_HAD__Beta-PGM__Phosphata"/>
    <property type="match status" value="1"/>
</dbReference>
<dbReference type="SUPFAM" id="SSF56784">
    <property type="entry name" value="HAD-like"/>
    <property type="match status" value="1"/>
</dbReference>
<dbReference type="OrthoDB" id="9809962at2"/>
<evidence type="ECO:0000313" key="2">
    <source>
        <dbReference type="Proteomes" id="UP000261905"/>
    </source>
</evidence>
<dbReference type="RefSeq" id="WP_116042703.1">
    <property type="nucleotide sequence ID" value="NZ_QUBQ01000001.1"/>
</dbReference>
<sequence>MRASFVWFDLGYTLVYQQREEAYGQFLRERGIELGHAEIERAYHVTDKLFMREYRGVLGRPPTTFMTWYLGVLNHQLGVSFNLGEQRQRLEDIQNERGKRWIGFPYAKSVLRELKERSVGVGLISNWDGSARQVLQDNELIEAFDHVVVSSEVGIEKPSPRIFAHALRLADVAAEECLYVGDNYYDDVIGSAKAGMDAVLINRFGQLGIEELNYRLTVPTIEAVPELLSTHTRRQLL</sequence>
<dbReference type="Gene3D" id="1.10.150.240">
    <property type="entry name" value="Putative phosphatase, domain 2"/>
    <property type="match status" value="1"/>
</dbReference>
<dbReference type="EMBL" id="QUBQ01000001">
    <property type="protein sequence ID" value="REK76043.1"/>
    <property type="molecule type" value="Genomic_DNA"/>
</dbReference>
<dbReference type="InterPro" id="IPR023214">
    <property type="entry name" value="HAD_sf"/>
</dbReference>
<dbReference type="PRINTS" id="PR00413">
    <property type="entry name" value="HADHALOGNASE"/>
</dbReference>
<protein>
    <submittedName>
        <fullName evidence="1">HAD family hydrolase</fullName>
    </submittedName>
</protein>
<keyword evidence="1" id="KW-0378">Hydrolase</keyword>
<dbReference type="Proteomes" id="UP000261905">
    <property type="component" value="Unassembled WGS sequence"/>
</dbReference>
<dbReference type="PANTHER" id="PTHR46191">
    <property type="match status" value="1"/>
</dbReference>
<dbReference type="Gene3D" id="3.40.50.1000">
    <property type="entry name" value="HAD superfamily/HAD-like"/>
    <property type="match status" value="1"/>
</dbReference>
<reference evidence="1 2" key="1">
    <citation type="submission" date="2018-08" db="EMBL/GenBank/DDBJ databases">
        <title>Paenibacillus sp. M4BSY-1, whole genome shotgun sequence.</title>
        <authorList>
            <person name="Tuo L."/>
        </authorList>
    </citation>
    <scope>NUCLEOTIDE SEQUENCE [LARGE SCALE GENOMIC DNA]</scope>
    <source>
        <strain evidence="1 2">M4BSY-1</strain>
    </source>
</reference>
<dbReference type="InterPro" id="IPR006439">
    <property type="entry name" value="HAD-SF_hydro_IA"/>
</dbReference>
<organism evidence="1 2">
    <name type="scientific">Paenibacillus paeoniae</name>
    <dbReference type="NCBI Taxonomy" id="2292705"/>
    <lineage>
        <taxon>Bacteria</taxon>
        <taxon>Bacillati</taxon>
        <taxon>Bacillota</taxon>
        <taxon>Bacilli</taxon>
        <taxon>Bacillales</taxon>
        <taxon>Paenibacillaceae</taxon>
        <taxon>Paenibacillus</taxon>
    </lineage>
</organism>
<dbReference type="Pfam" id="PF13419">
    <property type="entry name" value="HAD_2"/>
    <property type="match status" value="1"/>
</dbReference>